<feature type="transmembrane region" description="Helical" evidence="1">
    <location>
        <begin position="96"/>
        <end position="117"/>
    </location>
</feature>
<accession>A0AAD5YW38</accession>
<reference evidence="2" key="1">
    <citation type="submission" date="2022-07" db="EMBL/GenBank/DDBJ databases">
        <title>Genome Sequence of Leucocoprinus birnbaumii.</title>
        <authorList>
            <person name="Buettner E."/>
        </authorList>
    </citation>
    <scope>NUCLEOTIDE SEQUENCE</scope>
    <source>
        <strain evidence="2">VT141</strain>
    </source>
</reference>
<feature type="transmembrane region" description="Helical" evidence="1">
    <location>
        <begin position="172"/>
        <end position="196"/>
    </location>
</feature>
<evidence type="ECO:0000256" key="1">
    <source>
        <dbReference type="SAM" id="Phobius"/>
    </source>
</evidence>
<evidence type="ECO:0000313" key="2">
    <source>
        <dbReference type="EMBL" id="KAJ3575345.1"/>
    </source>
</evidence>
<sequence length="279" mass="31848">MTSITNSSTFLNPDTYLNHLSPSDGLGFEIGRNVTLVTLGMLIWDILIYIPEDFRVFRRNPLQCVVLCFIFSRIFALGYVLLGVMERTMPFKHPRAPSMINTFLGVLALTTSTFLFLRRLHAVYSDSRWVRWCFTALWTLYAGVEFSVPFGINPTFIPGTHYYSDTDIKPYVGFSGILLLVYDTAVFIAISVKIATSHNSTDERVRWSTIVSGKALPRLSRAILQGGQQYYFRSYHPHHRDDVHFQYITTTQDDTYDTNHPLRSFNGLSNLSESSTIPT</sequence>
<keyword evidence="1" id="KW-0472">Membrane</keyword>
<dbReference type="EMBL" id="JANIEX010000040">
    <property type="protein sequence ID" value="KAJ3575345.1"/>
    <property type="molecule type" value="Genomic_DNA"/>
</dbReference>
<feature type="transmembrane region" description="Helical" evidence="1">
    <location>
        <begin position="62"/>
        <end position="84"/>
    </location>
</feature>
<keyword evidence="1" id="KW-1133">Transmembrane helix</keyword>
<name>A0AAD5YW38_9AGAR</name>
<protein>
    <submittedName>
        <fullName evidence="2">Uncharacterized protein</fullName>
    </submittedName>
</protein>
<proteinExistence type="predicted"/>
<feature type="transmembrane region" description="Helical" evidence="1">
    <location>
        <begin position="30"/>
        <end position="50"/>
    </location>
</feature>
<gene>
    <name evidence="2" type="ORF">NP233_g1150</name>
</gene>
<dbReference type="Proteomes" id="UP001213000">
    <property type="component" value="Unassembled WGS sequence"/>
</dbReference>
<organism evidence="2 3">
    <name type="scientific">Leucocoprinus birnbaumii</name>
    <dbReference type="NCBI Taxonomy" id="56174"/>
    <lineage>
        <taxon>Eukaryota</taxon>
        <taxon>Fungi</taxon>
        <taxon>Dikarya</taxon>
        <taxon>Basidiomycota</taxon>
        <taxon>Agaricomycotina</taxon>
        <taxon>Agaricomycetes</taxon>
        <taxon>Agaricomycetidae</taxon>
        <taxon>Agaricales</taxon>
        <taxon>Agaricineae</taxon>
        <taxon>Agaricaceae</taxon>
        <taxon>Leucocoprinus</taxon>
    </lineage>
</organism>
<evidence type="ECO:0000313" key="3">
    <source>
        <dbReference type="Proteomes" id="UP001213000"/>
    </source>
</evidence>
<feature type="transmembrane region" description="Helical" evidence="1">
    <location>
        <begin position="129"/>
        <end position="152"/>
    </location>
</feature>
<dbReference type="AlphaFoldDB" id="A0AAD5YW38"/>
<keyword evidence="3" id="KW-1185">Reference proteome</keyword>
<keyword evidence="1" id="KW-0812">Transmembrane</keyword>
<comment type="caution">
    <text evidence="2">The sequence shown here is derived from an EMBL/GenBank/DDBJ whole genome shotgun (WGS) entry which is preliminary data.</text>
</comment>